<dbReference type="AlphaFoldDB" id="C4V5B1"/>
<dbReference type="RefSeq" id="WP_006690439.1">
    <property type="nucleotide sequence ID" value="NZ_GG694006.1"/>
</dbReference>
<dbReference type="GeneID" id="32476857"/>
<gene>
    <name evidence="1" type="ORF">HMPREF0908_1705</name>
</gene>
<comment type="caution">
    <text evidence="1">The sequence shown here is derived from an EMBL/GenBank/DDBJ whole genome shotgun (WGS) entry which is preliminary data.</text>
</comment>
<sequence length="204" mass="22943">MMYLVEFHRGFSAFNSHEEIVDVISQEVGIQISTCETIEHAYVTACKNYAWKSWERNPWVLPALPRFEDWQAAGFHFTSGVPLMQPPCWRVFSARSYDVIAILTSTVNVIDFLAQHPDSIVTEEPSVQAAQNALNWVLLQHLLAFAPYITGGLPCLQNLPLDTIIPVDFAEKFKGCLSIVPQQLPHPRPQWQLTASEGGVAHVE</sequence>
<name>C4V5B1_9FIRM</name>
<dbReference type="HOGENOM" id="CLU_1342480_0_0_9"/>
<dbReference type="EMBL" id="ACLA01000023">
    <property type="protein sequence ID" value="EEQ47990.1"/>
    <property type="molecule type" value="Genomic_DNA"/>
</dbReference>
<accession>C4V5B1</accession>
<proteinExistence type="predicted"/>
<keyword evidence="2" id="KW-1185">Reference proteome</keyword>
<dbReference type="STRING" id="638302.HMPREF0908_1705"/>
<organism evidence="1 2">
    <name type="scientific">Selenomonas flueggei ATCC 43531</name>
    <dbReference type="NCBI Taxonomy" id="638302"/>
    <lineage>
        <taxon>Bacteria</taxon>
        <taxon>Bacillati</taxon>
        <taxon>Bacillota</taxon>
        <taxon>Negativicutes</taxon>
        <taxon>Selenomonadales</taxon>
        <taxon>Selenomonadaceae</taxon>
        <taxon>Selenomonas</taxon>
    </lineage>
</organism>
<dbReference type="Proteomes" id="UP000005309">
    <property type="component" value="Unassembled WGS sequence"/>
</dbReference>
<protein>
    <submittedName>
        <fullName evidence="1">Uncharacterized protein</fullName>
    </submittedName>
</protein>
<evidence type="ECO:0000313" key="1">
    <source>
        <dbReference type="EMBL" id="EEQ47990.1"/>
    </source>
</evidence>
<dbReference type="OrthoDB" id="9820343at2"/>
<evidence type="ECO:0000313" key="2">
    <source>
        <dbReference type="Proteomes" id="UP000005309"/>
    </source>
</evidence>
<reference evidence="1 2" key="1">
    <citation type="submission" date="2009-04" db="EMBL/GenBank/DDBJ databases">
        <authorList>
            <person name="Qin X."/>
            <person name="Bachman B."/>
            <person name="Battles P."/>
            <person name="Bell A."/>
            <person name="Bess C."/>
            <person name="Bickham C."/>
            <person name="Chaboub L."/>
            <person name="Chen D."/>
            <person name="Coyle M."/>
            <person name="Deiros D.R."/>
            <person name="Dinh H."/>
            <person name="Forbes L."/>
            <person name="Fowler G."/>
            <person name="Francisco L."/>
            <person name="Fu Q."/>
            <person name="Gubbala S."/>
            <person name="Hale W."/>
            <person name="Han Y."/>
            <person name="Hemphill L."/>
            <person name="Highlander S.K."/>
            <person name="Hirani K."/>
            <person name="Hogues M."/>
            <person name="Jackson L."/>
            <person name="Jakkamsetti A."/>
            <person name="Javaid M."/>
            <person name="Jiang H."/>
            <person name="Korchina V."/>
            <person name="Kovar C."/>
            <person name="Lara F."/>
            <person name="Lee S."/>
            <person name="Mata R."/>
            <person name="Mathew T."/>
            <person name="Moen C."/>
            <person name="Morales K."/>
            <person name="Munidasa M."/>
            <person name="Nazareth L."/>
            <person name="Ngo R."/>
            <person name="Nguyen L."/>
            <person name="Okwuonu G."/>
            <person name="Ongeri F."/>
            <person name="Patil S."/>
            <person name="Petrosino J."/>
            <person name="Pham C."/>
            <person name="Pham P."/>
            <person name="Pu L.-L."/>
            <person name="Puazo M."/>
            <person name="Raj R."/>
            <person name="Reid J."/>
            <person name="Rouhana J."/>
            <person name="Saada N."/>
            <person name="Shang Y."/>
            <person name="Simmons D."/>
            <person name="Thornton R."/>
            <person name="Warren J."/>
            <person name="Weissenberger G."/>
            <person name="Zhang J."/>
            <person name="Zhang L."/>
            <person name="Zhou C."/>
            <person name="Zhu D."/>
            <person name="Muzny D."/>
            <person name="Worley K."/>
            <person name="Gibbs R."/>
        </authorList>
    </citation>
    <scope>NUCLEOTIDE SEQUENCE [LARGE SCALE GENOMIC DNA]</scope>
    <source>
        <strain evidence="1 2">ATCC 43531</strain>
    </source>
</reference>